<feature type="transmembrane region" description="Helical" evidence="1">
    <location>
        <begin position="221"/>
        <end position="243"/>
    </location>
</feature>
<evidence type="ECO:0000256" key="1">
    <source>
        <dbReference type="SAM" id="Phobius"/>
    </source>
</evidence>
<name>A0A174C8D9_9FIRM</name>
<organism evidence="2 4">
    <name type="scientific">Blautia obeum</name>
    <dbReference type="NCBI Taxonomy" id="40520"/>
    <lineage>
        <taxon>Bacteria</taxon>
        <taxon>Bacillati</taxon>
        <taxon>Bacillota</taxon>
        <taxon>Clostridia</taxon>
        <taxon>Lachnospirales</taxon>
        <taxon>Lachnospiraceae</taxon>
        <taxon>Blautia</taxon>
    </lineage>
</organism>
<evidence type="ECO:0000313" key="2">
    <source>
        <dbReference type="EMBL" id="CUO07966.1"/>
    </source>
</evidence>
<gene>
    <name evidence="3" type="ORF">DW740_08510</name>
    <name evidence="2" type="ORF">ERS852476_01824</name>
</gene>
<feature type="transmembrane region" description="Helical" evidence="1">
    <location>
        <begin position="87"/>
        <end position="106"/>
    </location>
</feature>
<feature type="transmembrane region" description="Helical" evidence="1">
    <location>
        <begin position="56"/>
        <end position="81"/>
    </location>
</feature>
<protein>
    <recommendedName>
        <fullName evidence="6">ABC-2 family transporter protein</fullName>
    </recommendedName>
</protein>
<feature type="transmembrane region" description="Helical" evidence="1">
    <location>
        <begin position="127"/>
        <end position="158"/>
    </location>
</feature>
<evidence type="ECO:0000313" key="4">
    <source>
        <dbReference type="Proteomes" id="UP000095645"/>
    </source>
</evidence>
<dbReference type="Proteomes" id="UP000283745">
    <property type="component" value="Unassembled WGS sequence"/>
</dbReference>
<sequence>MTQKQNGVLEWLQSCETPAPSEPKIKAVIVAGKSYMNSSEFNKNSMRDIILNQLQFLPLSFWIVQIILTICAVLLACILGQWRVPFYYPLTILAVMVPFLALLGAIEISKSNIYGMWEIEQSSRTTLVKIVAGRMLIIGVINLFLITVILISMAYIYQKSMIEMVLYGLIPFNISCTCYLFICAKSRTNDSLYHLIACMIFLSGTFSLVLHQRFIFEASMFWGWIGFYVLSIILLGKTLQLYLKKEKMIGELIWNLQ</sequence>
<keyword evidence="1" id="KW-0812">Transmembrane</keyword>
<evidence type="ECO:0000313" key="3">
    <source>
        <dbReference type="EMBL" id="RHE39804.1"/>
    </source>
</evidence>
<dbReference type="EMBL" id="QSKF01000006">
    <property type="protein sequence ID" value="RHE39804.1"/>
    <property type="molecule type" value="Genomic_DNA"/>
</dbReference>
<dbReference type="Proteomes" id="UP000095645">
    <property type="component" value="Unassembled WGS sequence"/>
</dbReference>
<feature type="transmembrane region" description="Helical" evidence="1">
    <location>
        <begin position="164"/>
        <end position="184"/>
    </location>
</feature>
<feature type="transmembrane region" description="Helical" evidence="1">
    <location>
        <begin position="191"/>
        <end position="209"/>
    </location>
</feature>
<evidence type="ECO:0008006" key="6">
    <source>
        <dbReference type="Google" id="ProtNLM"/>
    </source>
</evidence>
<keyword evidence="1" id="KW-0472">Membrane</keyword>
<dbReference type="RefSeq" id="WP_016300379.1">
    <property type="nucleotide sequence ID" value="NZ_CABJFK010000006.1"/>
</dbReference>
<dbReference type="AlphaFoldDB" id="A0A174C8D9"/>
<reference evidence="2 4" key="1">
    <citation type="submission" date="2015-09" db="EMBL/GenBank/DDBJ databases">
        <authorList>
            <consortium name="Pathogen Informatics"/>
        </authorList>
    </citation>
    <scope>NUCLEOTIDE SEQUENCE [LARGE SCALE GENOMIC DNA]</scope>
    <source>
        <strain evidence="2 4">2789STDY5834861</strain>
    </source>
</reference>
<keyword evidence="1" id="KW-1133">Transmembrane helix</keyword>
<proteinExistence type="predicted"/>
<reference evidence="3 5" key="2">
    <citation type="submission" date="2018-08" db="EMBL/GenBank/DDBJ databases">
        <title>A genome reference for cultivated species of the human gut microbiota.</title>
        <authorList>
            <person name="Zou Y."/>
            <person name="Xue W."/>
            <person name="Luo G."/>
        </authorList>
    </citation>
    <scope>NUCLEOTIDE SEQUENCE [LARGE SCALE GENOMIC DNA]</scope>
    <source>
        <strain evidence="3 5">AM28-23</strain>
    </source>
</reference>
<dbReference type="GeneID" id="75081027"/>
<evidence type="ECO:0000313" key="5">
    <source>
        <dbReference type="Proteomes" id="UP000283745"/>
    </source>
</evidence>
<dbReference type="EMBL" id="CYZP01000014">
    <property type="protein sequence ID" value="CUO07966.1"/>
    <property type="molecule type" value="Genomic_DNA"/>
</dbReference>
<accession>A0A174C8D9</accession>